<dbReference type="InterPro" id="IPR031349">
    <property type="entry name" value="Tfb6"/>
</dbReference>
<accession>A0A9W8WRW5</accession>
<protein>
    <submittedName>
        <fullName evidence="2">Uncharacterized protein</fullName>
    </submittedName>
</protein>
<feature type="compositionally biased region" description="Acidic residues" evidence="1">
    <location>
        <begin position="199"/>
        <end position="214"/>
    </location>
</feature>
<dbReference type="Proteomes" id="UP001140562">
    <property type="component" value="Unassembled WGS sequence"/>
</dbReference>
<proteinExistence type="predicted"/>
<evidence type="ECO:0000256" key="1">
    <source>
        <dbReference type="SAM" id="MobiDB-lite"/>
    </source>
</evidence>
<name>A0A9W8WRW5_9PLEO</name>
<gene>
    <name evidence="2" type="ORF">N0V87_009063</name>
</gene>
<sequence>MASIAGPQCADLPTPPASSAAASQHPSPLPQPRRRALQPGGTKESELIRYLDHGLNQIQKRVDNRVTHRKTPALLSQAEGYRAFWEVAKDLDGLVDVVWVSGSPNLQIPYLLNIAVLAVEFLPQFHNTARSTQATFRLLSKLDYAFSSLLTGHESSSGETLPGFEAGRSVATTDKVRLKGIVDRTRLTVVRAMSGESVVGEDEETEDGDAADTDTESRQKAADGTDPDTVAFEGFENTDEDEDEDWEAQNIGSIYERTIGELGDVLGGPPIGIITDDWGVSGTNKERKFAEPDEVIEF</sequence>
<dbReference type="AlphaFoldDB" id="A0A9W8WRW5"/>
<dbReference type="PANTHER" id="PTHR37781">
    <property type="entry name" value="TFIIH COMPLEX SUBUNIT"/>
    <property type="match status" value="1"/>
</dbReference>
<feature type="region of interest" description="Disordered" evidence="1">
    <location>
        <begin position="195"/>
        <end position="229"/>
    </location>
</feature>
<reference evidence="2" key="1">
    <citation type="submission" date="2022-10" db="EMBL/GenBank/DDBJ databases">
        <title>Tapping the CABI collections for fungal endophytes: first genome assemblies for Collariella, Neodidymelliopsis, Ascochyta clinopodiicola, Didymella pomorum, Didymosphaeria variabile, Neocosmospora piperis and Neocucurbitaria cava.</title>
        <authorList>
            <person name="Hill R."/>
        </authorList>
    </citation>
    <scope>NUCLEOTIDE SEQUENCE</scope>
    <source>
        <strain evidence="2">IMI 360193</strain>
    </source>
</reference>
<dbReference type="OrthoDB" id="5420410at2759"/>
<evidence type="ECO:0000313" key="2">
    <source>
        <dbReference type="EMBL" id="KAJ4331562.1"/>
    </source>
</evidence>
<dbReference type="GO" id="GO:0005675">
    <property type="term" value="C:transcription factor TFIIH holo complex"/>
    <property type="evidence" value="ECO:0007669"/>
    <property type="project" value="TreeGrafter"/>
</dbReference>
<organism evidence="2 3">
    <name type="scientific">Didymella glomerata</name>
    <dbReference type="NCBI Taxonomy" id="749621"/>
    <lineage>
        <taxon>Eukaryota</taxon>
        <taxon>Fungi</taxon>
        <taxon>Dikarya</taxon>
        <taxon>Ascomycota</taxon>
        <taxon>Pezizomycotina</taxon>
        <taxon>Dothideomycetes</taxon>
        <taxon>Pleosporomycetidae</taxon>
        <taxon>Pleosporales</taxon>
        <taxon>Pleosporineae</taxon>
        <taxon>Didymellaceae</taxon>
        <taxon>Didymella</taxon>
    </lineage>
</organism>
<dbReference type="PANTHER" id="PTHR37781:SF1">
    <property type="entry name" value="ADR380WP"/>
    <property type="match status" value="1"/>
</dbReference>
<feature type="region of interest" description="Disordered" evidence="1">
    <location>
        <begin position="1"/>
        <end position="42"/>
    </location>
</feature>
<comment type="caution">
    <text evidence="2">The sequence shown here is derived from an EMBL/GenBank/DDBJ whole genome shotgun (WGS) entry which is preliminary data.</text>
</comment>
<feature type="compositionally biased region" description="Low complexity" evidence="1">
    <location>
        <begin position="17"/>
        <end position="26"/>
    </location>
</feature>
<dbReference type="EMBL" id="JAPEUV010000145">
    <property type="protein sequence ID" value="KAJ4331562.1"/>
    <property type="molecule type" value="Genomic_DNA"/>
</dbReference>
<keyword evidence="3" id="KW-1185">Reference proteome</keyword>
<dbReference type="Pfam" id="PF17110">
    <property type="entry name" value="TFB6"/>
    <property type="match status" value="1"/>
</dbReference>
<evidence type="ECO:0000313" key="3">
    <source>
        <dbReference type="Proteomes" id="UP001140562"/>
    </source>
</evidence>